<gene>
    <name evidence="11" type="ORF">P170DRAFT_486396</name>
</gene>
<dbReference type="GO" id="GO:0020037">
    <property type="term" value="F:heme binding"/>
    <property type="evidence" value="ECO:0007669"/>
    <property type="project" value="InterPro"/>
</dbReference>
<evidence type="ECO:0000256" key="4">
    <source>
        <dbReference type="ARBA" id="ARBA00022723"/>
    </source>
</evidence>
<sequence>MINTVALSLLWLVYFSPLAKFPGPTMASLTTCYMAYYDLFYDGYFFKKVQDLHHQYGPIVRINPNEVHISDPEFIKVLFTGNVQKRDKGKWIGRMLGPTCDIITEYAFGTSTNFLHRDDLNVAFYKSLDANFHNAWYMAYFPWVSPMLQSVPPSIMGIVYPGLKSLWLMHRQWAKRIEEIRKEVNTHSDPDASVFHGILTSNLPPQEKSTWRLQQEAQVIVQAGQDTTANSVAFITYILLDNPDICHKLKAELEGALPDPDQDPPAAVVENLPYLKAIIQETLRLYPSAVVRQTRVAPDTDIVYANPNTGEKWVIPAGVPMTMAPLPVHMNQQYFPEPKKFNPNRWLENPFLDQYLLTFSKGTRACIGIDLAYKELFMLVAGIFRKYDRYDGSGRQKVPTLELYDTISERDVEPSRDFIISFPQKKSKGVRVKVRQ</sequence>
<keyword evidence="5 9" id="KW-0560">Oxidoreductase</keyword>
<dbReference type="SUPFAM" id="SSF48264">
    <property type="entry name" value="Cytochrome P450"/>
    <property type="match status" value="1"/>
</dbReference>
<keyword evidence="6 8" id="KW-0408">Iron</keyword>
<evidence type="ECO:0000256" key="8">
    <source>
        <dbReference type="PIRSR" id="PIRSR602401-1"/>
    </source>
</evidence>
<dbReference type="InterPro" id="IPR017972">
    <property type="entry name" value="Cyt_P450_CS"/>
</dbReference>
<protein>
    <submittedName>
        <fullName evidence="11">Cytochrome P450</fullName>
    </submittedName>
</protein>
<feature type="chain" id="PRO_5014137962" evidence="10">
    <location>
        <begin position="28"/>
        <end position="436"/>
    </location>
</feature>
<dbReference type="InterPro" id="IPR002401">
    <property type="entry name" value="Cyt_P450_E_grp-I"/>
</dbReference>
<name>A0A2I2FS72_9EURO</name>
<evidence type="ECO:0000256" key="9">
    <source>
        <dbReference type="RuleBase" id="RU000461"/>
    </source>
</evidence>
<proteinExistence type="inferred from homology"/>
<dbReference type="InterPro" id="IPR001128">
    <property type="entry name" value="Cyt_P450"/>
</dbReference>
<keyword evidence="3 8" id="KW-0349">Heme</keyword>
<comment type="cofactor">
    <cofactor evidence="1 8">
        <name>heme</name>
        <dbReference type="ChEBI" id="CHEBI:30413"/>
    </cofactor>
</comment>
<dbReference type="VEuPathDB" id="FungiDB:P170DRAFT_486396"/>
<dbReference type="InterPro" id="IPR036396">
    <property type="entry name" value="Cyt_P450_sf"/>
</dbReference>
<keyword evidence="10" id="KW-0732">Signal</keyword>
<evidence type="ECO:0000313" key="12">
    <source>
        <dbReference type="Proteomes" id="UP000234275"/>
    </source>
</evidence>
<dbReference type="Pfam" id="PF00067">
    <property type="entry name" value="p450"/>
    <property type="match status" value="1"/>
</dbReference>
<dbReference type="GO" id="GO:0005506">
    <property type="term" value="F:iron ion binding"/>
    <property type="evidence" value="ECO:0007669"/>
    <property type="project" value="InterPro"/>
</dbReference>
<comment type="similarity">
    <text evidence="2 9">Belongs to the cytochrome P450 family.</text>
</comment>
<comment type="caution">
    <text evidence="11">The sequence shown here is derived from an EMBL/GenBank/DDBJ whole genome shotgun (WGS) entry which is preliminary data.</text>
</comment>
<keyword evidence="7 9" id="KW-0503">Monooxygenase</keyword>
<feature type="binding site" description="axial binding residue" evidence="8">
    <location>
        <position position="366"/>
    </location>
    <ligand>
        <name>heme</name>
        <dbReference type="ChEBI" id="CHEBI:30413"/>
    </ligand>
    <ligandPart>
        <name>Fe</name>
        <dbReference type="ChEBI" id="CHEBI:18248"/>
    </ligandPart>
</feature>
<dbReference type="PRINTS" id="PR00463">
    <property type="entry name" value="EP450I"/>
</dbReference>
<evidence type="ECO:0000256" key="3">
    <source>
        <dbReference type="ARBA" id="ARBA00022617"/>
    </source>
</evidence>
<evidence type="ECO:0000256" key="6">
    <source>
        <dbReference type="ARBA" id="ARBA00023004"/>
    </source>
</evidence>
<keyword evidence="12" id="KW-1185">Reference proteome</keyword>
<dbReference type="Proteomes" id="UP000234275">
    <property type="component" value="Unassembled WGS sequence"/>
</dbReference>
<dbReference type="PRINTS" id="PR00385">
    <property type="entry name" value="P450"/>
</dbReference>
<dbReference type="PANTHER" id="PTHR24305">
    <property type="entry name" value="CYTOCHROME P450"/>
    <property type="match status" value="1"/>
</dbReference>
<dbReference type="EMBL" id="MSFO01000011">
    <property type="protein sequence ID" value="PLB43456.1"/>
    <property type="molecule type" value="Genomic_DNA"/>
</dbReference>
<dbReference type="STRING" id="1392250.A0A2I2FS72"/>
<keyword evidence="4 8" id="KW-0479">Metal-binding</keyword>
<evidence type="ECO:0000256" key="7">
    <source>
        <dbReference type="ARBA" id="ARBA00023033"/>
    </source>
</evidence>
<reference evidence="11 12" key="1">
    <citation type="submission" date="2016-12" db="EMBL/GenBank/DDBJ databases">
        <title>The genomes of Aspergillus section Nigri reveals drivers in fungal speciation.</title>
        <authorList>
            <consortium name="DOE Joint Genome Institute"/>
            <person name="Vesth T.C."/>
            <person name="Nybo J."/>
            <person name="Theobald S."/>
            <person name="Brandl J."/>
            <person name="Frisvad J.C."/>
            <person name="Nielsen K.F."/>
            <person name="Lyhne E.K."/>
            <person name="Kogle M.E."/>
            <person name="Kuo A."/>
            <person name="Riley R."/>
            <person name="Clum A."/>
            <person name="Nolan M."/>
            <person name="Lipzen A."/>
            <person name="Salamov A."/>
            <person name="Henrissat B."/>
            <person name="Wiebenga A."/>
            <person name="De Vries R.P."/>
            <person name="Grigoriev I.V."/>
            <person name="Mortensen U.H."/>
            <person name="Andersen M.R."/>
            <person name="Baker S.E."/>
        </authorList>
    </citation>
    <scope>NUCLEOTIDE SEQUENCE [LARGE SCALE GENOMIC DNA]</scope>
    <source>
        <strain evidence="11 12">IBT 23096</strain>
    </source>
</reference>
<dbReference type="GO" id="GO:0004497">
    <property type="term" value="F:monooxygenase activity"/>
    <property type="evidence" value="ECO:0007669"/>
    <property type="project" value="UniProtKB-KW"/>
</dbReference>
<dbReference type="RefSeq" id="XP_024698758.1">
    <property type="nucleotide sequence ID" value="XM_024853933.1"/>
</dbReference>
<dbReference type="OrthoDB" id="3945418at2759"/>
<dbReference type="Gene3D" id="1.10.630.10">
    <property type="entry name" value="Cytochrome P450"/>
    <property type="match status" value="2"/>
</dbReference>
<evidence type="ECO:0000313" key="11">
    <source>
        <dbReference type="EMBL" id="PLB43456.1"/>
    </source>
</evidence>
<dbReference type="InterPro" id="IPR050121">
    <property type="entry name" value="Cytochrome_P450_monoxygenase"/>
</dbReference>
<dbReference type="GeneID" id="36561631"/>
<feature type="signal peptide" evidence="10">
    <location>
        <begin position="1"/>
        <end position="27"/>
    </location>
</feature>
<evidence type="ECO:0000256" key="1">
    <source>
        <dbReference type="ARBA" id="ARBA00001971"/>
    </source>
</evidence>
<accession>A0A2I2FS72</accession>
<dbReference type="CDD" id="cd11062">
    <property type="entry name" value="CYP58-like"/>
    <property type="match status" value="1"/>
</dbReference>
<evidence type="ECO:0000256" key="2">
    <source>
        <dbReference type="ARBA" id="ARBA00010617"/>
    </source>
</evidence>
<dbReference type="GO" id="GO:0016705">
    <property type="term" value="F:oxidoreductase activity, acting on paired donors, with incorporation or reduction of molecular oxygen"/>
    <property type="evidence" value="ECO:0007669"/>
    <property type="project" value="InterPro"/>
</dbReference>
<dbReference type="PANTHER" id="PTHR24305:SF157">
    <property type="entry name" value="N-ACETYLTRYPTOPHAN 6-HYDROXYLASE IVOC-RELATED"/>
    <property type="match status" value="1"/>
</dbReference>
<organism evidence="11 12">
    <name type="scientific">Aspergillus steynii IBT 23096</name>
    <dbReference type="NCBI Taxonomy" id="1392250"/>
    <lineage>
        <taxon>Eukaryota</taxon>
        <taxon>Fungi</taxon>
        <taxon>Dikarya</taxon>
        <taxon>Ascomycota</taxon>
        <taxon>Pezizomycotina</taxon>
        <taxon>Eurotiomycetes</taxon>
        <taxon>Eurotiomycetidae</taxon>
        <taxon>Eurotiales</taxon>
        <taxon>Aspergillaceae</taxon>
        <taxon>Aspergillus</taxon>
        <taxon>Aspergillus subgen. Circumdati</taxon>
    </lineage>
</organism>
<evidence type="ECO:0000256" key="10">
    <source>
        <dbReference type="SAM" id="SignalP"/>
    </source>
</evidence>
<dbReference type="AlphaFoldDB" id="A0A2I2FS72"/>
<dbReference type="PROSITE" id="PS00086">
    <property type="entry name" value="CYTOCHROME_P450"/>
    <property type="match status" value="1"/>
</dbReference>
<evidence type="ECO:0000256" key="5">
    <source>
        <dbReference type="ARBA" id="ARBA00023002"/>
    </source>
</evidence>